<dbReference type="SUPFAM" id="SSF51569">
    <property type="entry name" value="Aldolase"/>
    <property type="match status" value="1"/>
</dbReference>
<dbReference type="Gene3D" id="3.20.20.70">
    <property type="entry name" value="Aldolase class I"/>
    <property type="match status" value="1"/>
</dbReference>
<keyword evidence="6" id="KW-0539">Nucleus</keyword>
<dbReference type="Pfam" id="PF00793">
    <property type="entry name" value="DAHP_synth_1"/>
    <property type="match status" value="1"/>
</dbReference>
<dbReference type="GO" id="GO:0008652">
    <property type="term" value="P:amino acid biosynthetic process"/>
    <property type="evidence" value="ECO:0007669"/>
    <property type="project" value="UniProtKB-KW"/>
</dbReference>
<organism evidence="10 11">
    <name type="scientific">Moelleriella libera RCEF 2490</name>
    <dbReference type="NCBI Taxonomy" id="1081109"/>
    <lineage>
        <taxon>Eukaryota</taxon>
        <taxon>Fungi</taxon>
        <taxon>Dikarya</taxon>
        <taxon>Ascomycota</taxon>
        <taxon>Pezizomycotina</taxon>
        <taxon>Sordariomycetes</taxon>
        <taxon>Hypocreomycetidae</taxon>
        <taxon>Hypocreales</taxon>
        <taxon>Clavicipitaceae</taxon>
        <taxon>Moelleriella</taxon>
    </lineage>
</organism>
<evidence type="ECO:0000256" key="7">
    <source>
        <dbReference type="ARBA" id="ARBA00047508"/>
    </source>
</evidence>
<keyword evidence="4" id="KW-0808">Transferase</keyword>
<dbReference type="InterPro" id="IPR021858">
    <property type="entry name" value="Fun_TF"/>
</dbReference>
<dbReference type="Proteomes" id="UP000078544">
    <property type="component" value="Unassembled WGS sequence"/>
</dbReference>
<keyword evidence="5" id="KW-0057">Aromatic amino acid biosynthesis</keyword>
<gene>
    <name evidence="10" type="ORF">AAL_00356</name>
</gene>
<dbReference type="PANTHER" id="PTHR21225:SF18">
    <property type="entry name" value="PHOSPHO-2-DEHYDRO-3-DEOXYHEPTONATE ALDOLASE, PHENYLALANINE-INHIBITED"/>
    <property type="match status" value="1"/>
</dbReference>
<feature type="compositionally biased region" description="Polar residues" evidence="8">
    <location>
        <begin position="162"/>
        <end position="176"/>
    </location>
</feature>
<dbReference type="GO" id="GO:0003849">
    <property type="term" value="F:3-deoxy-7-phosphoheptulonate synthase activity"/>
    <property type="evidence" value="ECO:0007669"/>
    <property type="project" value="UniProtKB-EC"/>
</dbReference>
<feature type="domain" description="DAHP synthetase I/KDSA" evidence="9">
    <location>
        <begin position="808"/>
        <end position="1096"/>
    </location>
</feature>
<evidence type="ECO:0000256" key="2">
    <source>
        <dbReference type="ARBA" id="ARBA00012694"/>
    </source>
</evidence>
<evidence type="ECO:0000256" key="4">
    <source>
        <dbReference type="ARBA" id="ARBA00022679"/>
    </source>
</evidence>
<dbReference type="EMBL" id="AZGY01000001">
    <property type="protein sequence ID" value="OAA32891.1"/>
    <property type="molecule type" value="Genomic_DNA"/>
</dbReference>
<dbReference type="GO" id="GO:0005737">
    <property type="term" value="C:cytoplasm"/>
    <property type="evidence" value="ECO:0007669"/>
    <property type="project" value="TreeGrafter"/>
</dbReference>
<comment type="similarity">
    <text evidence="1">Belongs to the class-I DAHP synthase family.</text>
</comment>
<dbReference type="OrthoDB" id="4699125at2759"/>
<evidence type="ECO:0000259" key="9">
    <source>
        <dbReference type="Pfam" id="PF00793"/>
    </source>
</evidence>
<keyword evidence="3" id="KW-0028">Amino-acid biosynthesis</keyword>
<feature type="region of interest" description="Disordered" evidence="8">
    <location>
        <begin position="161"/>
        <end position="223"/>
    </location>
</feature>
<evidence type="ECO:0000256" key="8">
    <source>
        <dbReference type="SAM" id="MobiDB-lite"/>
    </source>
</evidence>
<dbReference type="InterPro" id="IPR006218">
    <property type="entry name" value="DAHP1/KDSA"/>
</dbReference>
<dbReference type="Pfam" id="PF11951">
    <property type="entry name" value="Fungal_trans_2"/>
    <property type="match status" value="1"/>
</dbReference>
<dbReference type="STRING" id="1081109.A0A166US22"/>
<feature type="compositionally biased region" description="Polar residues" evidence="8">
    <location>
        <begin position="88"/>
        <end position="101"/>
    </location>
</feature>
<evidence type="ECO:0000256" key="3">
    <source>
        <dbReference type="ARBA" id="ARBA00022605"/>
    </source>
</evidence>
<reference evidence="10 11" key="1">
    <citation type="journal article" date="2016" name="Genome Biol. Evol.">
        <title>Divergent and convergent evolution of fungal pathogenicity.</title>
        <authorList>
            <person name="Shang Y."/>
            <person name="Xiao G."/>
            <person name="Zheng P."/>
            <person name="Cen K."/>
            <person name="Zhan S."/>
            <person name="Wang C."/>
        </authorList>
    </citation>
    <scope>NUCLEOTIDE SEQUENCE [LARGE SCALE GENOMIC DNA]</scope>
    <source>
        <strain evidence="10 11">RCEF 2490</strain>
    </source>
</reference>
<evidence type="ECO:0000313" key="11">
    <source>
        <dbReference type="Proteomes" id="UP000078544"/>
    </source>
</evidence>
<feature type="region of interest" description="Disordered" evidence="8">
    <location>
        <begin position="34"/>
        <end position="101"/>
    </location>
</feature>
<feature type="compositionally biased region" description="Polar residues" evidence="8">
    <location>
        <begin position="37"/>
        <end position="54"/>
    </location>
</feature>
<name>A0A166US22_9HYPO</name>
<comment type="caution">
    <text evidence="10">The sequence shown here is derived from an EMBL/GenBank/DDBJ whole genome shotgun (WGS) entry which is preliminary data.</text>
</comment>
<comment type="catalytic activity">
    <reaction evidence="7">
        <text>D-erythrose 4-phosphate + phosphoenolpyruvate + H2O = 7-phospho-2-dehydro-3-deoxy-D-arabino-heptonate + phosphate</text>
        <dbReference type="Rhea" id="RHEA:14717"/>
        <dbReference type="ChEBI" id="CHEBI:15377"/>
        <dbReference type="ChEBI" id="CHEBI:16897"/>
        <dbReference type="ChEBI" id="CHEBI:43474"/>
        <dbReference type="ChEBI" id="CHEBI:58394"/>
        <dbReference type="ChEBI" id="CHEBI:58702"/>
        <dbReference type="EC" id="2.5.1.54"/>
    </reaction>
</comment>
<evidence type="ECO:0000313" key="10">
    <source>
        <dbReference type="EMBL" id="OAA32891.1"/>
    </source>
</evidence>
<dbReference type="NCBIfam" id="TIGR00034">
    <property type="entry name" value="aroFGH"/>
    <property type="match status" value="1"/>
</dbReference>
<sequence length="1117" mass="121945">MQQHPGDEAAKDAGIVRLNWDGRRRKRFAADEDECSDSFSGNRPIQWHSHQSSCGVGPAQVAPLTSGQAAHDVSQGHDDGHFVHKNDLSSGQTWSGMNASPTAAPNAHTTFNNLVFIDESEQLFSGVVRSQGYSSKAPSADSKSNTYSPNALNMVRSLDVPATSSHAQRSELCSNSRDADMISDPSLGRSLDLQSPHSSAPGTSGSSTAGEPLTPSTSLSSDHTELRQNGVDMLARGGLSSLMFGNMEYRDLPGSPGHLREEMALHRLQNTLDTLYIDPQAKGVLYGYDVGAVDNDTPECGGDHSVAPLRMAQDHFHGIVGPGGQLFPREQMNRAGQFDCQYYDSVVPVVIPWAFEPLPEILRNRMNLLYFHYFLDHAAQGQSVLVPYHDAEDSPLLTGIAALALRNDALMSLILAYSASHRAQLLRTELPKMRMAEWAQSIFATLRESLMSEAAPVTAVPMAMATMLVALEIMCPGAFGPGLSWRKHVSHARRLLLKSGEHSAEKMSNGIDGETFSLVRSWLGYVHVMGSLMAGPRSDMHLDPEFHEVLNPLDLDQQMEASHVACCITGMSAKGMQLLGRVASLARQCQAERFGTDGRLRQEWSPGAARLQQAAVLRQEVQENLCHPWWPCSHVSAKTLHLRDLAEMAAVNEAFHWAGLIHLYRRVMGKKRGHPDVRAAMLKIMECLRQLRIGAASEMRFLFPLFTAGCEATDDGVKSRLVDRLVSAGRRGMKHVHLTRMLLEKFFIENKNVGNRADAEDWRIRGYNPLTPPDLLQHEIPQTEASKKTVVESRGEVAAVVNDTDARKRLLIVVGPCSIHDPEAALKYCDLLLQAREKHKDELLIVMRSYLEKPRTTVGWKGLINDPDIDGSFKINKGLRLARQLFVDLTAKGMPIASEMLDTISPQFLADLLSVGAIGARTTESQLHRELASGLSFPVGFKNGTDGSLGVAIDAIGAVKHPHHFLSVTKPGVVAIVGTTGNEDCFVILRGGTKGTNYDAASIAEAKASLEKKGAHQRLMVDCSHGNSLKDHRNQPKVAAVVAEQVAKGETAIIGLMIESNIDEGNQKVPAEGKSGLKYGVSITDACINWKDTEKVLDQLADAVKQRRKVLGINGHA</sequence>
<dbReference type="FunFam" id="3.20.20.70:FF:000005">
    <property type="entry name" value="Phospho-2-dehydro-3-deoxyheptonate aldolase"/>
    <property type="match status" value="1"/>
</dbReference>
<dbReference type="PANTHER" id="PTHR21225">
    <property type="entry name" value="PHOSPHO-2-DEHYDRO-3-DEOXYHEPTONATE ALDOLASE DAHP SYNTHETASE"/>
    <property type="match status" value="1"/>
</dbReference>
<dbReference type="InterPro" id="IPR006219">
    <property type="entry name" value="DAHP_synth_1"/>
</dbReference>
<accession>A0A166US22</accession>
<evidence type="ECO:0000256" key="6">
    <source>
        <dbReference type="ARBA" id="ARBA00023242"/>
    </source>
</evidence>
<proteinExistence type="inferred from homology"/>
<dbReference type="GO" id="GO:0009073">
    <property type="term" value="P:aromatic amino acid family biosynthetic process"/>
    <property type="evidence" value="ECO:0007669"/>
    <property type="project" value="UniProtKB-KW"/>
</dbReference>
<evidence type="ECO:0000256" key="1">
    <source>
        <dbReference type="ARBA" id="ARBA00007985"/>
    </source>
</evidence>
<evidence type="ECO:0000256" key="5">
    <source>
        <dbReference type="ARBA" id="ARBA00023141"/>
    </source>
</evidence>
<dbReference type="NCBIfam" id="NF009395">
    <property type="entry name" value="PRK12755.1"/>
    <property type="match status" value="1"/>
</dbReference>
<dbReference type="InterPro" id="IPR013785">
    <property type="entry name" value="Aldolase_TIM"/>
</dbReference>
<feature type="compositionally biased region" description="Low complexity" evidence="8">
    <location>
        <begin position="195"/>
        <end position="209"/>
    </location>
</feature>
<dbReference type="EC" id="2.5.1.54" evidence="2"/>
<protein>
    <recommendedName>
        <fullName evidence="2">3-deoxy-7-phosphoheptulonate synthase</fullName>
        <ecNumber evidence="2">2.5.1.54</ecNumber>
    </recommendedName>
</protein>
<keyword evidence="11" id="KW-1185">Reference proteome</keyword>
<feature type="compositionally biased region" description="Basic and acidic residues" evidence="8">
    <location>
        <begin position="74"/>
        <end position="87"/>
    </location>
</feature>
<dbReference type="AlphaFoldDB" id="A0A166US22"/>